<dbReference type="PANTHER" id="PTHR30055">
    <property type="entry name" value="HTH-TYPE TRANSCRIPTIONAL REGULATOR RUTR"/>
    <property type="match status" value="1"/>
</dbReference>
<dbReference type="Gene3D" id="1.10.357.10">
    <property type="entry name" value="Tetracycline Repressor, domain 2"/>
    <property type="match status" value="1"/>
</dbReference>
<evidence type="ECO:0000256" key="1">
    <source>
        <dbReference type="ARBA" id="ARBA00023125"/>
    </source>
</evidence>
<dbReference type="AlphaFoldDB" id="A0A0D7F2R6"/>
<dbReference type="EMBL" id="JXXE01000091">
    <property type="protein sequence ID" value="KIZ47329.1"/>
    <property type="molecule type" value="Genomic_DNA"/>
</dbReference>
<evidence type="ECO:0000313" key="4">
    <source>
        <dbReference type="EMBL" id="KIZ47329.1"/>
    </source>
</evidence>
<dbReference type="Proteomes" id="UP000032515">
    <property type="component" value="Unassembled WGS sequence"/>
</dbReference>
<feature type="DNA-binding region" description="H-T-H motif" evidence="2">
    <location>
        <begin position="42"/>
        <end position="61"/>
    </location>
</feature>
<name>A0A0D7F2R6_RHOPL</name>
<evidence type="ECO:0000313" key="5">
    <source>
        <dbReference type="Proteomes" id="UP000032515"/>
    </source>
</evidence>
<reference evidence="4 5" key="1">
    <citation type="submission" date="2014-11" db="EMBL/GenBank/DDBJ databases">
        <title>Genomics and ecophysiology of heterotrophic nitrogen fixing bacteria isolated from estuarine surface water.</title>
        <authorList>
            <person name="Bentzon-Tilia M."/>
            <person name="Severin I."/>
            <person name="Hansen L.H."/>
            <person name="Riemann L."/>
        </authorList>
    </citation>
    <scope>NUCLEOTIDE SEQUENCE [LARGE SCALE GENOMIC DNA]</scope>
    <source>
        <strain evidence="4 5">BAL398</strain>
    </source>
</reference>
<comment type="caution">
    <text evidence="4">The sequence shown here is derived from an EMBL/GenBank/DDBJ whole genome shotgun (WGS) entry which is preliminary data.</text>
</comment>
<dbReference type="InterPro" id="IPR001647">
    <property type="entry name" value="HTH_TetR"/>
</dbReference>
<organism evidence="4 5">
    <name type="scientific">Rhodopseudomonas palustris</name>
    <dbReference type="NCBI Taxonomy" id="1076"/>
    <lineage>
        <taxon>Bacteria</taxon>
        <taxon>Pseudomonadati</taxon>
        <taxon>Pseudomonadota</taxon>
        <taxon>Alphaproteobacteria</taxon>
        <taxon>Hyphomicrobiales</taxon>
        <taxon>Nitrobacteraceae</taxon>
        <taxon>Rhodopseudomonas</taxon>
    </lineage>
</organism>
<dbReference type="PANTHER" id="PTHR30055:SF201">
    <property type="entry name" value="TRANSCRIPTIONAL REGULATORY PROTEIN"/>
    <property type="match status" value="1"/>
</dbReference>
<proteinExistence type="predicted"/>
<keyword evidence="1 2" id="KW-0238">DNA-binding</keyword>
<dbReference type="SUPFAM" id="SSF46689">
    <property type="entry name" value="Homeodomain-like"/>
    <property type="match status" value="1"/>
</dbReference>
<dbReference type="RefSeq" id="WP_044406498.1">
    <property type="nucleotide sequence ID" value="NZ_JXXE01000091.1"/>
</dbReference>
<feature type="domain" description="HTH tetR-type" evidence="3">
    <location>
        <begin position="19"/>
        <end position="79"/>
    </location>
</feature>
<dbReference type="GO" id="GO:0003700">
    <property type="term" value="F:DNA-binding transcription factor activity"/>
    <property type="evidence" value="ECO:0007669"/>
    <property type="project" value="TreeGrafter"/>
</dbReference>
<sequence length="208" mass="23607">MARKPDLALKKQAKQSRSIATVTAIVEAGTYILRRGGLTDFTSNKVAERAGVNVASFYQYFPNKEALLFHIVQRIWEEQFARLEPILTSSTGSPALRLRTFVQELMLVEAEEVELRRGLRAASVELRETPEFKAMLARGTTLFHTFLSDALGERLPDALDFTIETVTTLITSFTERATDEERPKEELLRQADFLADLLITYFKIYEAV</sequence>
<dbReference type="PRINTS" id="PR00455">
    <property type="entry name" value="HTHTETR"/>
</dbReference>
<evidence type="ECO:0000256" key="2">
    <source>
        <dbReference type="PROSITE-ProRule" id="PRU00335"/>
    </source>
</evidence>
<dbReference type="InterPro" id="IPR009057">
    <property type="entry name" value="Homeodomain-like_sf"/>
</dbReference>
<dbReference type="OrthoDB" id="9808189at2"/>
<dbReference type="GO" id="GO:0000976">
    <property type="term" value="F:transcription cis-regulatory region binding"/>
    <property type="evidence" value="ECO:0007669"/>
    <property type="project" value="TreeGrafter"/>
</dbReference>
<gene>
    <name evidence="4" type="ORF">OO17_04945</name>
</gene>
<dbReference type="PATRIC" id="fig|1076.23.peg.72"/>
<dbReference type="PROSITE" id="PS50977">
    <property type="entry name" value="HTH_TETR_2"/>
    <property type="match status" value="1"/>
</dbReference>
<protein>
    <submittedName>
        <fullName evidence="4">TetR family transcriptional regulator</fullName>
    </submittedName>
</protein>
<dbReference type="InterPro" id="IPR050109">
    <property type="entry name" value="HTH-type_TetR-like_transc_reg"/>
</dbReference>
<dbReference type="Pfam" id="PF00440">
    <property type="entry name" value="TetR_N"/>
    <property type="match status" value="1"/>
</dbReference>
<evidence type="ECO:0000259" key="3">
    <source>
        <dbReference type="PROSITE" id="PS50977"/>
    </source>
</evidence>
<accession>A0A0D7F2R6</accession>